<evidence type="ECO:0000256" key="2">
    <source>
        <dbReference type="ARBA" id="ARBA00012175"/>
    </source>
</evidence>
<evidence type="ECO:0000313" key="5">
    <source>
        <dbReference type="Proteomes" id="UP000585474"/>
    </source>
</evidence>
<dbReference type="GO" id="GO:0046872">
    <property type="term" value="F:metal ion binding"/>
    <property type="evidence" value="ECO:0007669"/>
    <property type="project" value="UniProtKB-KW"/>
</dbReference>
<evidence type="ECO:0000256" key="1">
    <source>
        <dbReference type="ARBA" id="ARBA00010759"/>
    </source>
</evidence>
<dbReference type="Proteomes" id="UP000585474">
    <property type="component" value="Unassembled WGS sequence"/>
</dbReference>
<name>A0A7J0ELD8_9ERIC</name>
<keyword evidence="3" id="KW-0648">Protein biosynthesis</keyword>
<keyword evidence="5" id="KW-1185">Reference proteome</keyword>
<dbReference type="GO" id="GO:0042586">
    <property type="term" value="F:peptide deformylase activity"/>
    <property type="evidence" value="ECO:0007669"/>
    <property type="project" value="UniProtKB-EC"/>
</dbReference>
<dbReference type="PANTHER" id="PTHR10458:SF22">
    <property type="entry name" value="PEPTIDE DEFORMYLASE"/>
    <property type="match status" value="1"/>
</dbReference>
<evidence type="ECO:0000256" key="3">
    <source>
        <dbReference type="RuleBase" id="RU362111"/>
    </source>
</evidence>
<proteinExistence type="inferred from homology"/>
<evidence type="ECO:0000313" key="4">
    <source>
        <dbReference type="EMBL" id="GFY87200.1"/>
    </source>
</evidence>
<sequence length="269" mass="30942">MACSIWLHTSPLSPALLPFISRRTNILSSNLRRFHRSVSAPNRCKPPPIEVRAQAKRSFSLKDDEVASPADLSFQAPLKIVEYPYPILRAKNKRIDTFDDNLKKLVDEMFDVMYKVLILSRDLCRCVEGVLFFDRMTEEVIDSIRAELQVIPLCVLVRHCSELFRSQASTFAKCEWFAAAVLGQYRPFPPLKVDGWVLTLLPNIGVVPFIQIISIHFTLREVPVSTRHDMDTGMVSVLDTASYMWIRLFVEEEAMHPYFDTNQRCQLGY</sequence>
<keyword evidence="3" id="KW-0934">Plastid</keyword>
<dbReference type="AlphaFoldDB" id="A0A7J0ELD8"/>
<comment type="similarity">
    <text evidence="1 3">Belongs to the polypeptide deformylase family.</text>
</comment>
<dbReference type="Pfam" id="PF01327">
    <property type="entry name" value="Pep_deformylase"/>
    <property type="match status" value="1"/>
</dbReference>
<dbReference type="OrthoDB" id="276063at2759"/>
<accession>A0A7J0ELD8</accession>
<comment type="function">
    <text evidence="3">Removes the formyl group from the N-terminal Met of newly synthesized proteins.</text>
</comment>
<reference evidence="4 5" key="1">
    <citation type="submission" date="2019-07" db="EMBL/GenBank/DDBJ databases">
        <title>De Novo Assembly of kiwifruit Actinidia rufa.</title>
        <authorList>
            <person name="Sugita-Konishi S."/>
            <person name="Sato K."/>
            <person name="Mori E."/>
            <person name="Abe Y."/>
            <person name="Kisaki G."/>
            <person name="Hamano K."/>
            <person name="Suezawa K."/>
            <person name="Otani M."/>
            <person name="Fukuda T."/>
            <person name="Manabe T."/>
            <person name="Gomi K."/>
            <person name="Tabuchi M."/>
            <person name="Akimitsu K."/>
            <person name="Kataoka I."/>
        </authorList>
    </citation>
    <scope>NUCLEOTIDE SEQUENCE [LARGE SCALE GENOMIC DNA]</scope>
    <source>
        <strain evidence="5">cv. Fuchu</strain>
    </source>
</reference>
<protein>
    <recommendedName>
        <fullName evidence="2 3">Peptide deformylase</fullName>
        <ecNumber evidence="2 3">3.5.1.88</ecNumber>
    </recommendedName>
</protein>
<keyword evidence="3" id="KW-0150">Chloroplast</keyword>
<comment type="catalytic activity">
    <reaction evidence="3">
        <text>N-terminal N-formyl-L-methionyl-[peptide] + H2O = N-terminal L-methionyl-[peptide] + formate</text>
        <dbReference type="Rhea" id="RHEA:24420"/>
        <dbReference type="Rhea" id="RHEA-COMP:10639"/>
        <dbReference type="Rhea" id="RHEA-COMP:10640"/>
        <dbReference type="ChEBI" id="CHEBI:15377"/>
        <dbReference type="ChEBI" id="CHEBI:15740"/>
        <dbReference type="ChEBI" id="CHEBI:49298"/>
        <dbReference type="ChEBI" id="CHEBI:64731"/>
        <dbReference type="EC" id="3.5.1.88"/>
    </reaction>
</comment>
<comment type="subcellular location">
    <subcellularLocation>
        <location evidence="3">Plastid</location>
        <location evidence="3">Chloroplast</location>
    </subcellularLocation>
</comment>
<dbReference type="GO" id="GO:0009507">
    <property type="term" value="C:chloroplast"/>
    <property type="evidence" value="ECO:0007669"/>
    <property type="project" value="UniProtKB-SubCell"/>
</dbReference>
<dbReference type="GO" id="GO:0006412">
    <property type="term" value="P:translation"/>
    <property type="evidence" value="ECO:0007669"/>
    <property type="project" value="UniProtKB-KW"/>
</dbReference>
<dbReference type="EMBL" id="BJWL01000005">
    <property type="protein sequence ID" value="GFY87200.1"/>
    <property type="molecule type" value="Genomic_DNA"/>
</dbReference>
<dbReference type="EC" id="3.5.1.88" evidence="2 3"/>
<dbReference type="SUPFAM" id="SSF56420">
    <property type="entry name" value="Peptide deformylase"/>
    <property type="match status" value="1"/>
</dbReference>
<keyword evidence="3" id="KW-0479">Metal-binding</keyword>
<dbReference type="InterPro" id="IPR023635">
    <property type="entry name" value="Peptide_deformylase"/>
</dbReference>
<keyword evidence="3" id="KW-0378">Hydrolase</keyword>
<dbReference type="Gene3D" id="3.90.45.10">
    <property type="entry name" value="Peptide deformylase"/>
    <property type="match status" value="1"/>
</dbReference>
<organism evidence="4 5">
    <name type="scientific">Actinidia rufa</name>
    <dbReference type="NCBI Taxonomy" id="165716"/>
    <lineage>
        <taxon>Eukaryota</taxon>
        <taxon>Viridiplantae</taxon>
        <taxon>Streptophyta</taxon>
        <taxon>Embryophyta</taxon>
        <taxon>Tracheophyta</taxon>
        <taxon>Spermatophyta</taxon>
        <taxon>Magnoliopsida</taxon>
        <taxon>eudicotyledons</taxon>
        <taxon>Gunneridae</taxon>
        <taxon>Pentapetalae</taxon>
        <taxon>asterids</taxon>
        <taxon>Ericales</taxon>
        <taxon>Actinidiaceae</taxon>
        <taxon>Actinidia</taxon>
    </lineage>
</organism>
<dbReference type="InterPro" id="IPR036821">
    <property type="entry name" value="Peptide_deformylase_sf"/>
</dbReference>
<keyword evidence="3" id="KW-0809">Transit peptide</keyword>
<dbReference type="PANTHER" id="PTHR10458">
    <property type="entry name" value="PEPTIDE DEFORMYLASE"/>
    <property type="match status" value="1"/>
</dbReference>
<comment type="caution">
    <text evidence="4">The sequence shown here is derived from an EMBL/GenBank/DDBJ whole genome shotgun (WGS) entry which is preliminary data.</text>
</comment>
<gene>
    <name evidence="4" type="ORF">Acr_05g0008390</name>
</gene>